<feature type="region of interest" description="Disordered" evidence="4">
    <location>
        <begin position="259"/>
        <end position="294"/>
    </location>
</feature>
<dbReference type="PIRSF" id="PIRSF006493">
    <property type="entry name" value="Prok_Ku"/>
    <property type="match status" value="1"/>
</dbReference>
<dbReference type="Pfam" id="PF02735">
    <property type="entry name" value="Ku"/>
    <property type="match status" value="1"/>
</dbReference>
<evidence type="ECO:0000313" key="6">
    <source>
        <dbReference type="EMBL" id="MBO1266684.1"/>
    </source>
</evidence>
<sequence length="294" mass="32626">MRSIWNGAIAFGLVNVPVKIHVATMDHDIGLHQVHDADGGRIHYHRRCEECGQVVDYEHIVKAYYDGERTVVLTAEDLASLTVEPGREIEVVQFVPGEQLDPLRFGRSYYLEPASKSTRGYVLLRRTLEETDRTAIVKFSLRQKSRLGALRVRGNVMTLQSLFWDDEVREADFPALEETVRISPGELEMSAALVESFSSDFSPGDFTDEYREQLNMLIRAKLEKAEAMDTGETFGEAVGEEEDRVLELLEALRRSVMESRAAKNAGARSPSAGTAKTGAPGTSIAGAVRHKKGA</sequence>
<keyword evidence="3" id="KW-0227">DNA damage</keyword>
<evidence type="ECO:0000256" key="3">
    <source>
        <dbReference type="HAMAP-Rule" id="MF_01875"/>
    </source>
</evidence>
<keyword evidence="3" id="KW-0234">DNA repair</keyword>
<evidence type="ECO:0000256" key="1">
    <source>
        <dbReference type="ARBA" id="ARBA00023125"/>
    </source>
</evidence>
<dbReference type="Gene3D" id="2.40.290.10">
    <property type="match status" value="1"/>
</dbReference>
<dbReference type="Proteomes" id="UP000664164">
    <property type="component" value="Unassembled WGS sequence"/>
</dbReference>
<reference evidence="6" key="1">
    <citation type="submission" date="2021-03" db="EMBL/GenBank/DDBJ databases">
        <title>A new species, PO-11, isolated from a karst cave deposit.</title>
        <authorList>
            <person name="Zhaoxiaoyong W."/>
        </authorList>
    </citation>
    <scope>NUCLEOTIDE SEQUENCE</scope>
    <source>
        <strain evidence="6">PO-11</strain>
    </source>
</reference>
<comment type="similarity">
    <text evidence="3">Belongs to the prokaryotic Ku family.</text>
</comment>
<accession>A0A939KIJ5</accession>
<dbReference type="GO" id="GO:0003690">
    <property type="term" value="F:double-stranded DNA binding"/>
    <property type="evidence" value="ECO:0007669"/>
    <property type="project" value="UniProtKB-UniRule"/>
</dbReference>
<proteinExistence type="inferred from homology"/>
<evidence type="ECO:0000256" key="2">
    <source>
        <dbReference type="ARBA" id="ARBA00023172"/>
    </source>
</evidence>
<dbReference type="InterPro" id="IPR009187">
    <property type="entry name" value="Prok_Ku"/>
</dbReference>
<dbReference type="HAMAP" id="MF_01875">
    <property type="entry name" value="Prokaryotic_Ku"/>
    <property type="match status" value="1"/>
</dbReference>
<keyword evidence="1 3" id="KW-0238">DNA-binding</keyword>
<keyword evidence="7" id="KW-1185">Reference proteome</keyword>
<comment type="function">
    <text evidence="3">With LigD forms a non-homologous end joining (NHEJ) DNA repair enzyme, which repairs dsDNA breaks with reduced fidelity. Binds linear dsDNA with 5'- and 3'- overhangs but not closed circular dsDNA nor ssDNA. Recruits and stimulates the ligase activity of LigD.</text>
</comment>
<keyword evidence="2 3" id="KW-0233">DNA recombination</keyword>
<dbReference type="GO" id="GO:0006303">
    <property type="term" value="P:double-strand break repair via nonhomologous end joining"/>
    <property type="evidence" value="ECO:0007669"/>
    <property type="project" value="UniProtKB-UniRule"/>
</dbReference>
<dbReference type="GO" id="GO:0006310">
    <property type="term" value="P:DNA recombination"/>
    <property type="evidence" value="ECO:0007669"/>
    <property type="project" value="UniProtKB-KW"/>
</dbReference>
<dbReference type="InterPro" id="IPR016194">
    <property type="entry name" value="SPOC-like_C_dom_sf"/>
</dbReference>
<organism evidence="6 7">
    <name type="scientific">Arthrobacter cavernae</name>
    <dbReference type="NCBI Taxonomy" id="2817681"/>
    <lineage>
        <taxon>Bacteria</taxon>
        <taxon>Bacillati</taxon>
        <taxon>Actinomycetota</taxon>
        <taxon>Actinomycetes</taxon>
        <taxon>Micrococcales</taxon>
        <taxon>Micrococcaceae</taxon>
        <taxon>Arthrobacter</taxon>
    </lineage>
</organism>
<gene>
    <name evidence="3" type="primary">ku</name>
    <name evidence="6" type="ORF">J1902_01585</name>
</gene>
<dbReference type="RefSeq" id="WP_207614479.1">
    <property type="nucleotide sequence ID" value="NZ_JAFNLL010000002.1"/>
</dbReference>
<comment type="subunit">
    <text evidence="3">Homodimer. Interacts with LigD.</text>
</comment>
<dbReference type="PANTHER" id="PTHR41251:SF1">
    <property type="entry name" value="NON-HOMOLOGOUS END JOINING PROTEIN KU"/>
    <property type="match status" value="1"/>
</dbReference>
<dbReference type="PANTHER" id="PTHR41251">
    <property type="entry name" value="NON-HOMOLOGOUS END JOINING PROTEIN KU"/>
    <property type="match status" value="1"/>
</dbReference>
<dbReference type="AlphaFoldDB" id="A0A939KIJ5"/>
<evidence type="ECO:0000259" key="5">
    <source>
        <dbReference type="SMART" id="SM00559"/>
    </source>
</evidence>
<dbReference type="CDD" id="cd00789">
    <property type="entry name" value="KU_like"/>
    <property type="match status" value="1"/>
</dbReference>
<protein>
    <recommendedName>
        <fullName evidence="3">Non-homologous end joining protein Ku</fullName>
    </recommendedName>
</protein>
<dbReference type="SMART" id="SM00559">
    <property type="entry name" value="Ku78"/>
    <property type="match status" value="1"/>
</dbReference>
<evidence type="ECO:0000313" key="7">
    <source>
        <dbReference type="Proteomes" id="UP000664164"/>
    </source>
</evidence>
<feature type="domain" description="Ku" evidence="5">
    <location>
        <begin position="52"/>
        <end position="179"/>
    </location>
</feature>
<dbReference type="EMBL" id="JAFNLL010000002">
    <property type="protein sequence ID" value="MBO1266684.1"/>
    <property type="molecule type" value="Genomic_DNA"/>
</dbReference>
<dbReference type="InterPro" id="IPR006164">
    <property type="entry name" value="DNA_bd_Ku70/Ku80"/>
</dbReference>
<comment type="caution">
    <text evidence="6">The sequence shown here is derived from an EMBL/GenBank/DDBJ whole genome shotgun (WGS) entry which is preliminary data.</text>
</comment>
<name>A0A939KIJ5_9MICC</name>
<dbReference type="NCBIfam" id="TIGR02772">
    <property type="entry name" value="Ku_bact"/>
    <property type="match status" value="1"/>
</dbReference>
<dbReference type="SUPFAM" id="SSF100939">
    <property type="entry name" value="SPOC domain-like"/>
    <property type="match status" value="1"/>
</dbReference>
<evidence type="ECO:0000256" key="4">
    <source>
        <dbReference type="SAM" id="MobiDB-lite"/>
    </source>
</evidence>